<comment type="caution">
    <text evidence="3">The sequence shown here is derived from an EMBL/GenBank/DDBJ whole genome shotgun (WGS) entry which is preliminary data.</text>
</comment>
<dbReference type="InterPro" id="IPR049503">
    <property type="entry name" value="AbiJ_NTD4"/>
</dbReference>
<evidence type="ECO:0000313" key="3">
    <source>
        <dbReference type="EMBL" id="MPL66240.1"/>
    </source>
</evidence>
<gene>
    <name evidence="3" type="ORF">SDC9_11909</name>
</gene>
<evidence type="ECO:0000259" key="1">
    <source>
        <dbReference type="Pfam" id="PF18863"/>
    </source>
</evidence>
<evidence type="ECO:0008006" key="4">
    <source>
        <dbReference type="Google" id="ProtNLM"/>
    </source>
</evidence>
<evidence type="ECO:0000259" key="2">
    <source>
        <dbReference type="Pfam" id="PF22809"/>
    </source>
</evidence>
<dbReference type="Pfam" id="PF22809">
    <property type="entry name" value="DUF7014"/>
    <property type="match status" value="1"/>
</dbReference>
<accession>A0A644TH82</accession>
<name>A0A644TH82_9ZZZZ</name>
<dbReference type="EMBL" id="VSSQ01000031">
    <property type="protein sequence ID" value="MPL66240.1"/>
    <property type="molecule type" value="Genomic_DNA"/>
</dbReference>
<reference evidence="3" key="1">
    <citation type="submission" date="2019-08" db="EMBL/GenBank/DDBJ databases">
        <authorList>
            <person name="Kucharzyk K."/>
            <person name="Murdoch R.W."/>
            <person name="Higgins S."/>
            <person name="Loffler F."/>
        </authorList>
    </citation>
    <scope>NUCLEOTIDE SEQUENCE</scope>
</reference>
<dbReference type="InterPro" id="IPR054280">
    <property type="entry name" value="DUF7014"/>
</dbReference>
<protein>
    <recommendedName>
        <fullName evidence="4">Abortive infection protein-like C-terminal domain-containing protein</fullName>
    </recommendedName>
</protein>
<dbReference type="NCBIfam" id="NF046078">
    <property type="entry name" value="STM4504_CBY0614"/>
    <property type="match status" value="1"/>
</dbReference>
<feature type="domain" description="HEPN AbiJ-N-terminal" evidence="1">
    <location>
        <begin position="7"/>
        <end position="165"/>
    </location>
</feature>
<sequence length="303" mass="35786">MLGIFNIFSKRQKKLDNDAVDIYEYESIPSNLKVQTIHIFREVIDIEYYSKNNIYSEIHKILCKEYGVFTLKEYANNNEEAIFDFLLNTNDYQKALDIIELFYRYFYLVLKEKYKHHDTYSKMIDDAIVELNERFKENAIGYSFESGEAIKIDSKFIHSEVVKPTLRILNNSLYKGANEEFLKAYEHYRHKRYKECLNECLKSFESTMKTICDKHNWVYNQNDTSKKLIKICFDNNLIPTYLQTQFSSLQQLFESGVPTIRNKNSGHGQGVQPIQVTAEITSYMLHLTATNLLFLAEHEQQLT</sequence>
<organism evidence="3">
    <name type="scientific">bioreactor metagenome</name>
    <dbReference type="NCBI Taxonomy" id="1076179"/>
    <lineage>
        <taxon>unclassified sequences</taxon>
        <taxon>metagenomes</taxon>
        <taxon>ecological metagenomes</taxon>
    </lineage>
</organism>
<feature type="domain" description="DUF7014" evidence="2">
    <location>
        <begin position="173"/>
        <end position="300"/>
    </location>
</feature>
<dbReference type="Pfam" id="PF18863">
    <property type="entry name" value="AbiJ_NTD4"/>
    <property type="match status" value="1"/>
</dbReference>
<dbReference type="AlphaFoldDB" id="A0A644TH82"/>
<proteinExistence type="predicted"/>